<dbReference type="Pfam" id="PF11390">
    <property type="entry name" value="FdsD"/>
    <property type="match status" value="1"/>
</dbReference>
<sequence length="66" mass="7331">MSPEKMVTMANQIATFFDSQPGAAAERIAAHLRDYWEPRMRAQLLTFLQNGGQGLKPSVVEAARLL</sequence>
<dbReference type="RefSeq" id="WP_119885755.1">
    <property type="nucleotide sequence ID" value="NZ_CP067169.1"/>
</dbReference>
<accession>A0A418ZYP6</accession>
<evidence type="ECO:0000313" key="2">
    <source>
        <dbReference type="Proteomes" id="UP000285530"/>
    </source>
</evidence>
<name>A0A418ZYP6_9RHOB</name>
<dbReference type="OrthoDB" id="7409377at2"/>
<gene>
    <name evidence="1" type="ORF">D3P06_06305</name>
</gene>
<keyword evidence="2" id="KW-1185">Reference proteome</keyword>
<dbReference type="AlphaFoldDB" id="A0A418ZYP6"/>
<reference evidence="1 2" key="1">
    <citation type="submission" date="2018-09" db="EMBL/GenBank/DDBJ databases">
        <title>Paracoccus onubensis nov. sp. a moderate halophilic bacterium isolated from Gruta de las Maravillas (Aracena, Spain).</title>
        <authorList>
            <person name="Jurado V."/>
            <person name="Gutierrez-Patricio S."/>
            <person name="Gonzalez-Pimentel J.L."/>
            <person name="Laiz L."/>
            <person name="Saiz-Jimenez C."/>
        </authorList>
    </citation>
    <scope>NUCLEOTIDE SEQUENCE [LARGE SCALE GENOMIC DNA]</scope>
    <source>
        <strain evidence="1 2">DSM 19484</strain>
    </source>
</reference>
<protein>
    <submittedName>
        <fullName evidence="1">Formate dehydrogenase</fullName>
    </submittedName>
</protein>
<proteinExistence type="predicted"/>
<dbReference type="InterPro" id="IPR021074">
    <property type="entry name" value="Formate_DH_dsu"/>
</dbReference>
<dbReference type="EMBL" id="QZEV01000020">
    <property type="protein sequence ID" value="RJL05628.1"/>
    <property type="molecule type" value="Genomic_DNA"/>
</dbReference>
<comment type="caution">
    <text evidence="1">The sequence shown here is derived from an EMBL/GenBank/DDBJ whole genome shotgun (WGS) entry which is preliminary data.</text>
</comment>
<organism evidence="1 2">
    <name type="scientific">Paracoccus aestuarii</name>
    <dbReference type="NCBI Taxonomy" id="453842"/>
    <lineage>
        <taxon>Bacteria</taxon>
        <taxon>Pseudomonadati</taxon>
        <taxon>Pseudomonadota</taxon>
        <taxon>Alphaproteobacteria</taxon>
        <taxon>Rhodobacterales</taxon>
        <taxon>Paracoccaceae</taxon>
        <taxon>Paracoccus</taxon>
    </lineage>
</organism>
<dbReference type="Proteomes" id="UP000285530">
    <property type="component" value="Unassembled WGS sequence"/>
</dbReference>
<evidence type="ECO:0000313" key="1">
    <source>
        <dbReference type="EMBL" id="RJL05628.1"/>
    </source>
</evidence>